<keyword evidence="2" id="KW-0732">Signal</keyword>
<feature type="region of interest" description="Disordered" evidence="1">
    <location>
        <begin position="517"/>
        <end position="537"/>
    </location>
</feature>
<organism evidence="3 4">
    <name type="scientific">Chaetoceros tenuissimus</name>
    <dbReference type="NCBI Taxonomy" id="426638"/>
    <lineage>
        <taxon>Eukaryota</taxon>
        <taxon>Sar</taxon>
        <taxon>Stramenopiles</taxon>
        <taxon>Ochrophyta</taxon>
        <taxon>Bacillariophyta</taxon>
        <taxon>Coscinodiscophyceae</taxon>
        <taxon>Chaetocerotophycidae</taxon>
        <taxon>Chaetocerotales</taxon>
        <taxon>Chaetocerotaceae</taxon>
        <taxon>Chaetoceros</taxon>
    </lineage>
</organism>
<evidence type="ECO:0000256" key="1">
    <source>
        <dbReference type="SAM" id="MobiDB-lite"/>
    </source>
</evidence>
<feature type="region of interest" description="Disordered" evidence="1">
    <location>
        <begin position="571"/>
        <end position="635"/>
    </location>
</feature>
<feature type="compositionally biased region" description="Basic residues" evidence="1">
    <location>
        <begin position="712"/>
        <end position="722"/>
    </location>
</feature>
<feature type="compositionally biased region" description="Basic and acidic residues" evidence="1">
    <location>
        <begin position="688"/>
        <end position="701"/>
    </location>
</feature>
<evidence type="ECO:0000256" key="2">
    <source>
        <dbReference type="SAM" id="SignalP"/>
    </source>
</evidence>
<feature type="compositionally biased region" description="Basic and acidic residues" evidence="1">
    <location>
        <begin position="25"/>
        <end position="37"/>
    </location>
</feature>
<feature type="region of interest" description="Disordered" evidence="1">
    <location>
        <begin position="652"/>
        <end position="722"/>
    </location>
</feature>
<comment type="caution">
    <text evidence="3">The sequence shown here is derived from an EMBL/GenBank/DDBJ whole genome shotgun (WGS) entry which is preliminary data.</text>
</comment>
<evidence type="ECO:0000313" key="4">
    <source>
        <dbReference type="Proteomes" id="UP001054902"/>
    </source>
</evidence>
<protein>
    <recommendedName>
        <fullName evidence="5">SEA domain-containing protein</fullName>
    </recommendedName>
</protein>
<feature type="chain" id="PRO_5042227244" description="SEA domain-containing protein" evidence="2">
    <location>
        <begin position="23"/>
        <end position="722"/>
    </location>
</feature>
<feature type="region of interest" description="Disordered" evidence="1">
    <location>
        <begin position="25"/>
        <end position="72"/>
    </location>
</feature>
<name>A0AAD3HDF1_9STRA</name>
<feature type="compositionally biased region" description="Polar residues" evidence="1">
    <location>
        <begin position="619"/>
        <end position="635"/>
    </location>
</feature>
<feature type="compositionally biased region" description="Low complexity" evidence="1">
    <location>
        <begin position="42"/>
        <end position="70"/>
    </location>
</feature>
<reference evidence="3 4" key="1">
    <citation type="journal article" date="2021" name="Sci. Rep.">
        <title>The genome of the diatom Chaetoceros tenuissimus carries an ancient integrated fragment of an extant virus.</title>
        <authorList>
            <person name="Hongo Y."/>
            <person name="Kimura K."/>
            <person name="Takaki Y."/>
            <person name="Yoshida Y."/>
            <person name="Baba S."/>
            <person name="Kobayashi G."/>
            <person name="Nagasaki K."/>
            <person name="Hano T."/>
            <person name="Tomaru Y."/>
        </authorList>
    </citation>
    <scope>NUCLEOTIDE SEQUENCE [LARGE SCALE GENOMIC DNA]</scope>
    <source>
        <strain evidence="3 4">NIES-3715</strain>
    </source>
</reference>
<dbReference type="EMBL" id="BLLK01000062">
    <property type="protein sequence ID" value="GFH59149.1"/>
    <property type="molecule type" value="Genomic_DNA"/>
</dbReference>
<evidence type="ECO:0008006" key="5">
    <source>
        <dbReference type="Google" id="ProtNLM"/>
    </source>
</evidence>
<feature type="compositionally biased region" description="Basic and acidic residues" evidence="1">
    <location>
        <begin position="601"/>
        <end position="615"/>
    </location>
</feature>
<dbReference type="Proteomes" id="UP001054902">
    <property type="component" value="Unassembled WGS sequence"/>
</dbReference>
<evidence type="ECO:0000313" key="3">
    <source>
        <dbReference type="EMBL" id="GFH59149.1"/>
    </source>
</evidence>
<sequence>MKVHASLRTLFLLLAIATAVQAKKEDDKNVVKDKEPPKVTNPPTIVITSSPTASPITSAPVASSPVSSPVDQPSAEAEVTSASFEIKPYYVKFESNSQDPIVVNKGKLKETTEDQIKDFIEALPSDDVVRTSFDDVKVTVRLSNERRRLRILASTQTAEISGSIDFEGDTLPDKARVATILDQALKDSSFPLEVSRQGVTEGNTFVSIASEQEKPEKPENQTIGGKGDSGKTIGGIVGAFAVVGVAAFAFMQYKRRRIAKDDASYHAPPVYVEAERNSEGENFEIGLSPTFSVQESAIAGSSSTKKGFSMPMSTKVSSFSVAGNDDDFDAYSFDGSTGLGDNPNLGEQRLGEVLAMSGYTPSPVEVGATPSIAGVKDDASAFTFSKEYSFDSPSYFGGQSMAGQSIMSESIVTNGHAMTISEKKNTPNLTDNNNSDAESSVADGIEIEMDHPSDCDSESIFDGIHKETLKKEVPKSQTPTKKLDFDTTTSSFKVNICETETGPNVNRTTQKFKAKAQKESKAPVESDNSVFSNLPKFAPMPWTNRQVQKVEEKHKVTITTEQSQPTFVRSQLPIQSATRPVPKKDDDSYSSYFSSDDEEGGVEKLLNEARGDLRKNAVKKQTSTPTSSSMRNTNLGYTSRVAYNRPFNQAMTSQPIQQQMQTSNGISPSNYAAEARRNRLARLSNKGNRHENPLEQSRNTRESISNQVASLRRARLQQRTRL</sequence>
<feature type="signal peptide" evidence="2">
    <location>
        <begin position="1"/>
        <end position="22"/>
    </location>
</feature>
<feature type="compositionally biased region" description="Polar residues" evidence="1">
    <location>
        <begin position="652"/>
        <end position="670"/>
    </location>
</feature>
<dbReference type="AlphaFoldDB" id="A0AAD3HDF1"/>
<gene>
    <name evidence="3" type="ORF">CTEN210_15625</name>
</gene>
<accession>A0AAD3HDF1</accession>
<keyword evidence="4" id="KW-1185">Reference proteome</keyword>
<proteinExistence type="predicted"/>